<dbReference type="InterPro" id="IPR036527">
    <property type="entry name" value="SCP2_sterol-bd_dom_sf"/>
</dbReference>
<proteinExistence type="inferred from homology"/>
<gene>
    <name evidence="1" type="primary">ubiJ</name>
    <name evidence="3" type="ORF">F2Q65_02595</name>
</gene>
<dbReference type="GO" id="GO:0005737">
    <property type="term" value="C:cytoplasm"/>
    <property type="evidence" value="ECO:0007669"/>
    <property type="project" value="UniProtKB-SubCell"/>
</dbReference>
<dbReference type="Proteomes" id="UP000322981">
    <property type="component" value="Unassembled WGS sequence"/>
</dbReference>
<comment type="similarity">
    <text evidence="1">Belongs to the UbiJ family.</text>
</comment>
<dbReference type="AlphaFoldDB" id="A0A5M8FUE7"/>
<dbReference type="PANTHER" id="PTHR38693:SF1">
    <property type="entry name" value="UBIQUINONE BIOSYNTHESIS ACCESSORY FACTOR UBIJ"/>
    <property type="match status" value="1"/>
</dbReference>
<dbReference type="HAMAP" id="MF_02215">
    <property type="entry name" value="UbiJ"/>
    <property type="match status" value="1"/>
</dbReference>
<dbReference type="InterPro" id="IPR003033">
    <property type="entry name" value="SCP2_sterol-bd_dom"/>
</dbReference>
<sequence>MYLDGTQTPADEGIQLPDAALAAVQTAVNAVLGLDPEGAARLAAIQGRVLRLELAGFGTRVCVVPGKATLMLYGNYQAEPDCTVRGSAAALLGMALAEHREDSVFSGDVEISGDNALAQTLGEILQGLDIDWQELLSKAVGDVVAEGIARQARDADRWARRSADTLTRNLGEWLQEEARMLPARDELQGFLDAVDTLRDDTERLAARVDRLAARRR</sequence>
<keyword evidence="1" id="KW-0831">Ubiquinone biosynthesis</keyword>
<dbReference type="InterPro" id="IPR038989">
    <property type="entry name" value="UbiJ"/>
</dbReference>
<dbReference type="RefSeq" id="WP_150090100.1">
    <property type="nucleotide sequence ID" value="NZ_JBFUOH010000124.1"/>
</dbReference>
<evidence type="ECO:0000256" key="1">
    <source>
        <dbReference type="HAMAP-Rule" id="MF_02215"/>
    </source>
</evidence>
<dbReference type="PANTHER" id="PTHR38693">
    <property type="entry name" value="UBIQUINONE BIOSYNTHESIS PROTEIN UBIJ"/>
    <property type="match status" value="1"/>
</dbReference>
<comment type="caution">
    <text evidence="3">The sequence shown here is derived from an EMBL/GenBank/DDBJ whole genome shotgun (WGS) entry which is preliminary data.</text>
</comment>
<reference evidence="3 4" key="1">
    <citation type="submission" date="2019-09" db="EMBL/GenBank/DDBJ databases">
        <title>Whole-genome sequence of the purple sulfur bacterium Thiohalocapsa marina DSM 19078.</title>
        <authorList>
            <person name="Kyndt J.A."/>
            <person name="Meyer T.E."/>
        </authorList>
    </citation>
    <scope>NUCLEOTIDE SEQUENCE [LARGE SCALE GENOMIC DNA]</scope>
    <source>
        <strain evidence="3 4">DSM 19078</strain>
    </source>
</reference>
<dbReference type="OrthoDB" id="9796077at2"/>
<accession>A0A5M8FUE7</accession>
<evidence type="ECO:0000313" key="3">
    <source>
        <dbReference type="EMBL" id="KAA6187427.1"/>
    </source>
</evidence>
<organism evidence="3 4">
    <name type="scientific">Thiohalocapsa marina</name>
    <dbReference type="NCBI Taxonomy" id="424902"/>
    <lineage>
        <taxon>Bacteria</taxon>
        <taxon>Pseudomonadati</taxon>
        <taxon>Pseudomonadota</taxon>
        <taxon>Gammaproteobacteria</taxon>
        <taxon>Chromatiales</taxon>
        <taxon>Chromatiaceae</taxon>
        <taxon>Thiohalocapsa</taxon>
    </lineage>
</organism>
<dbReference type="Pfam" id="PF02036">
    <property type="entry name" value="SCP2"/>
    <property type="match status" value="1"/>
</dbReference>
<evidence type="ECO:0000313" key="4">
    <source>
        <dbReference type="Proteomes" id="UP000322981"/>
    </source>
</evidence>
<dbReference type="EMBL" id="VWXX01000002">
    <property type="protein sequence ID" value="KAA6187427.1"/>
    <property type="molecule type" value="Genomic_DNA"/>
</dbReference>
<dbReference type="UniPathway" id="UPA00232"/>
<feature type="domain" description="SCP2" evidence="2">
    <location>
        <begin position="29"/>
        <end position="126"/>
    </location>
</feature>
<protein>
    <recommendedName>
        <fullName evidence="1">Ubiquinone biosynthesis accessory factor UbiJ</fullName>
    </recommendedName>
</protein>
<comment type="function">
    <text evidence="1">Required for ubiquinone (coenzyme Q) biosynthesis. Binds hydrophobic ubiquinone biosynthetic intermediates via its SCP2 domain and is essential for the stability of the Ubi complex. May constitute a docking platform where Ubi enzymes assemble and access their SCP2-bound polyprenyl substrates.</text>
</comment>
<keyword evidence="4" id="KW-1185">Reference proteome</keyword>
<keyword evidence="1" id="KW-0963">Cytoplasm</keyword>
<dbReference type="GO" id="GO:0006744">
    <property type="term" value="P:ubiquinone biosynthetic process"/>
    <property type="evidence" value="ECO:0007669"/>
    <property type="project" value="UniProtKB-UniRule"/>
</dbReference>
<dbReference type="SUPFAM" id="SSF55718">
    <property type="entry name" value="SCP-like"/>
    <property type="match status" value="1"/>
</dbReference>
<comment type="pathway">
    <text evidence="1">Cofactor biosynthesis; ubiquinone biosynthesis.</text>
</comment>
<name>A0A5M8FUE7_9GAMM</name>
<comment type="subcellular location">
    <subcellularLocation>
        <location evidence="1">Cytoplasm</location>
    </subcellularLocation>
</comment>
<evidence type="ECO:0000259" key="2">
    <source>
        <dbReference type="Pfam" id="PF02036"/>
    </source>
</evidence>